<dbReference type="Proteomes" id="UP000278222">
    <property type="component" value="Unassembled WGS sequence"/>
</dbReference>
<keyword evidence="2" id="KW-0812">Transmembrane</keyword>
<evidence type="ECO:0000259" key="3">
    <source>
        <dbReference type="Pfam" id="PF01266"/>
    </source>
</evidence>
<dbReference type="GO" id="GO:0005737">
    <property type="term" value="C:cytoplasm"/>
    <property type="evidence" value="ECO:0007669"/>
    <property type="project" value="TreeGrafter"/>
</dbReference>
<feature type="transmembrane region" description="Helical" evidence="2">
    <location>
        <begin position="6"/>
        <end position="24"/>
    </location>
</feature>
<name>A0A3N1KSR5_9PROT</name>
<dbReference type="EMBL" id="RJKX01000016">
    <property type="protein sequence ID" value="ROP83631.1"/>
    <property type="molecule type" value="Genomic_DNA"/>
</dbReference>
<dbReference type="RefSeq" id="WP_123693355.1">
    <property type="nucleotide sequence ID" value="NZ_AP019700.1"/>
</dbReference>
<evidence type="ECO:0000256" key="1">
    <source>
        <dbReference type="ARBA" id="ARBA00023002"/>
    </source>
</evidence>
<accession>A0A3N1KSR5</accession>
<dbReference type="InterPro" id="IPR006076">
    <property type="entry name" value="FAD-dep_OxRdtase"/>
</dbReference>
<evidence type="ECO:0000313" key="5">
    <source>
        <dbReference type="Proteomes" id="UP000278222"/>
    </source>
</evidence>
<dbReference type="GO" id="GO:0016491">
    <property type="term" value="F:oxidoreductase activity"/>
    <property type="evidence" value="ECO:0007669"/>
    <property type="project" value="UniProtKB-KW"/>
</dbReference>
<dbReference type="OrthoDB" id="9806601at2"/>
<dbReference type="AlphaFoldDB" id="A0A3N1KSR5"/>
<dbReference type="InterPro" id="IPR036188">
    <property type="entry name" value="FAD/NAD-bd_sf"/>
</dbReference>
<sequence length="353" mass="36496">MADHPHVLVVGAGIVGAAIAWHLCRGGARVTILEAGAPGGIATAGSLAWINASWGHRDDYFRLRFQAMADWRRLEAMVPALRVAWTGGLLWDMPADRMAAFAADHTARAYAVRTVDRAEAARIEPALAAPPEAAVHAAGEGAVEPLDAALALISAARAHGATLIADRPARAIERRAGRVVGVATDAGPLSADMVVIAAGAGTAALAGTAGIALPVDDPPALLLATRPHPPILRGFVLAPELHIRQARDGRLMAGAGFDGGNVADAGARTFACLRGMLHGGEALQIDWCRLGRRPIPRDGLPIVGRPAGVDGLYLAVLHSGITLAPAIGRLAGEEILTGRRDPLLGPFGPDRFA</sequence>
<dbReference type="Pfam" id="PF01266">
    <property type="entry name" value="DAO"/>
    <property type="match status" value="1"/>
</dbReference>
<dbReference type="Gene3D" id="3.30.9.10">
    <property type="entry name" value="D-Amino Acid Oxidase, subunit A, domain 2"/>
    <property type="match status" value="1"/>
</dbReference>
<keyword evidence="5" id="KW-1185">Reference proteome</keyword>
<organism evidence="4 5">
    <name type="scientific">Stella humosa</name>
    <dbReference type="NCBI Taxonomy" id="94"/>
    <lineage>
        <taxon>Bacteria</taxon>
        <taxon>Pseudomonadati</taxon>
        <taxon>Pseudomonadota</taxon>
        <taxon>Alphaproteobacteria</taxon>
        <taxon>Rhodospirillales</taxon>
        <taxon>Stellaceae</taxon>
        <taxon>Stella</taxon>
    </lineage>
</organism>
<comment type="caution">
    <text evidence="4">The sequence shown here is derived from an EMBL/GenBank/DDBJ whole genome shotgun (WGS) entry which is preliminary data.</text>
</comment>
<evidence type="ECO:0000256" key="2">
    <source>
        <dbReference type="SAM" id="Phobius"/>
    </source>
</evidence>
<dbReference type="Gene3D" id="3.50.50.60">
    <property type="entry name" value="FAD/NAD(P)-binding domain"/>
    <property type="match status" value="1"/>
</dbReference>
<gene>
    <name evidence="4" type="ORF">EDC65_4280</name>
</gene>
<reference evidence="4 5" key="1">
    <citation type="submission" date="2018-11" db="EMBL/GenBank/DDBJ databases">
        <title>Genomic Encyclopedia of Type Strains, Phase IV (KMG-IV): sequencing the most valuable type-strain genomes for metagenomic binning, comparative biology and taxonomic classification.</title>
        <authorList>
            <person name="Goeker M."/>
        </authorList>
    </citation>
    <scope>NUCLEOTIDE SEQUENCE [LARGE SCALE GENOMIC DNA]</scope>
    <source>
        <strain evidence="4 5">DSM 5900</strain>
    </source>
</reference>
<proteinExistence type="predicted"/>
<feature type="domain" description="FAD dependent oxidoreductase" evidence="3">
    <location>
        <begin position="7"/>
        <end position="332"/>
    </location>
</feature>
<dbReference type="SUPFAM" id="SSF51905">
    <property type="entry name" value="FAD/NAD(P)-binding domain"/>
    <property type="match status" value="1"/>
</dbReference>
<protein>
    <submittedName>
        <fullName evidence="4">Glycine/D-amino acid oxidase-like deaminating enzyme</fullName>
    </submittedName>
</protein>
<keyword evidence="2" id="KW-1133">Transmembrane helix</keyword>
<evidence type="ECO:0000313" key="4">
    <source>
        <dbReference type="EMBL" id="ROP83631.1"/>
    </source>
</evidence>
<keyword evidence="2" id="KW-0472">Membrane</keyword>
<keyword evidence="1" id="KW-0560">Oxidoreductase</keyword>
<dbReference type="PANTHER" id="PTHR13847">
    <property type="entry name" value="SARCOSINE DEHYDROGENASE-RELATED"/>
    <property type="match status" value="1"/>
</dbReference>
<dbReference type="PANTHER" id="PTHR13847:SF289">
    <property type="entry name" value="GLYCINE OXIDASE"/>
    <property type="match status" value="1"/>
</dbReference>